<dbReference type="AlphaFoldDB" id="A0A956NIJ9"/>
<evidence type="ECO:0000313" key="14">
    <source>
        <dbReference type="EMBL" id="MCA9757755.1"/>
    </source>
</evidence>
<reference evidence="14" key="2">
    <citation type="journal article" date="2021" name="Microbiome">
        <title>Successional dynamics and alternative stable states in a saline activated sludge microbial community over 9 years.</title>
        <authorList>
            <person name="Wang Y."/>
            <person name="Ye J."/>
            <person name="Ju F."/>
            <person name="Liu L."/>
            <person name="Boyd J.A."/>
            <person name="Deng Y."/>
            <person name="Parks D.H."/>
            <person name="Jiang X."/>
            <person name="Yin X."/>
            <person name="Woodcroft B.J."/>
            <person name="Tyson G.W."/>
            <person name="Hugenholtz P."/>
            <person name="Polz M.F."/>
            <person name="Zhang T."/>
        </authorList>
    </citation>
    <scope>NUCLEOTIDE SEQUENCE</scope>
    <source>
        <strain evidence="14">HKST-UBA02</strain>
    </source>
</reference>
<evidence type="ECO:0000256" key="10">
    <source>
        <dbReference type="ARBA" id="ARBA00023237"/>
    </source>
</evidence>
<evidence type="ECO:0000256" key="11">
    <source>
        <dbReference type="RuleBase" id="RU003357"/>
    </source>
</evidence>
<evidence type="ECO:0000259" key="13">
    <source>
        <dbReference type="Pfam" id="PF07715"/>
    </source>
</evidence>
<keyword evidence="5" id="KW-0812">Transmembrane</keyword>
<evidence type="ECO:0000313" key="15">
    <source>
        <dbReference type="Proteomes" id="UP000739538"/>
    </source>
</evidence>
<evidence type="ECO:0000256" key="2">
    <source>
        <dbReference type="ARBA" id="ARBA00022448"/>
    </source>
</evidence>
<dbReference type="InterPro" id="IPR039426">
    <property type="entry name" value="TonB-dep_rcpt-like"/>
</dbReference>
<protein>
    <submittedName>
        <fullName evidence="14">TonB-dependent receptor plug domain-containing protein</fullName>
    </submittedName>
</protein>
<evidence type="ECO:0000259" key="12">
    <source>
        <dbReference type="Pfam" id="PF00593"/>
    </source>
</evidence>
<comment type="similarity">
    <text evidence="11">Belongs to the TonB-dependent receptor family.</text>
</comment>
<comment type="subcellular location">
    <subcellularLocation>
        <location evidence="1">Cell outer membrane</location>
        <topology evidence="1">Multi-pass membrane protein</topology>
    </subcellularLocation>
</comment>
<dbReference type="PANTHER" id="PTHR32552">
    <property type="entry name" value="FERRICHROME IRON RECEPTOR-RELATED"/>
    <property type="match status" value="1"/>
</dbReference>
<dbReference type="InterPro" id="IPR012910">
    <property type="entry name" value="Plug_dom"/>
</dbReference>
<keyword evidence="4" id="KW-0410">Iron transport</keyword>
<reference evidence="14" key="1">
    <citation type="submission" date="2020-04" db="EMBL/GenBank/DDBJ databases">
        <authorList>
            <person name="Zhang T."/>
        </authorList>
    </citation>
    <scope>NUCLEOTIDE SEQUENCE</scope>
    <source>
        <strain evidence="14">HKST-UBA02</strain>
    </source>
</reference>
<evidence type="ECO:0000256" key="9">
    <source>
        <dbReference type="ARBA" id="ARBA00023136"/>
    </source>
</evidence>
<evidence type="ECO:0000256" key="6">
    <source>
        <dbReference type="ARBA" id="ARBA00023004"/>
    </source>
</evidence>
<keyword evidence="7" id="KW-0406">Ion transport</keyword>
<keyword evidence="3" id="KW-1134">Transmembrane beta strand</keyword>
<feature type="domain" description="TonB-dependent receptor-like beta-barrel" evidence="12">
    <location>
        <begin position="293"/>
        <end position="681"/>
    </location>
</feature>
<dbReference type="EMBL" id="JAGQHS010000118">
    <property type="protein sequence ID" value="MCA9757755.1"/>
    <property type="molecule type" value="Genomic_DNA"/>
</dbReference>
<name>A0A956NIJ9_UNCEI</name>
<dbReference type="Pfam" id="PF07715">
    <property type="entry name" value="Plug"/>
    <property type="match status" value="1"/>
</dbReference>
<dbReference type="GO" id="GO:0009279">
    <property type="term" value="C:cell outer membrane"/>
    <property type="evidence" value="ECO:0007669"/>
    <property type="project" value="UniProtKB-SubCell"/>
</dbReference>
<dbReference type="GO" id="GO:0006826">
    <property type="term" value="P:iron ion transport"/>
    <property type="evidence" value="ECO:0007669"/>
    <property type="project" value="UniProtKB-KW"/>
</dbReference>
<evidence type="ECO:0000256" key="8">
    <source>
        <dbReference type="ARBA" id="ARBA00023077"/>
    </source>
</evidence>
<evidence type="ECO:0000256" key="3">
    <source>
        <dbReference type="ARBA" id="ARBA00022452"/>
    </source>
</evidence>
<proteinExistence type="inferred from homology"/>
<dbReference type="Pfam" id="PF00593">
    <property type="entry name" value="TonB_dep_Rec_b-barrel"/>
    <property type="match status" value="1"/>
</dbReference>
<keyword evidence="2" id="KW-0813">Transport</keyword>
<keyword evidence="14" id="KW-0675">Receptor</keyword>
<evidence type="ECO:0000256" key="4">
    <source>
        <dbReference type="ARBA" id="ARBA00022496"/>
    </source>
</evidence>
<dbReference type="InterPro" id="IPR000531">
    <property type="entry name" value="Beta-barrel_TonB"/>
</dbReference>
<keyword evidence="9 11" id="KW-0472">Membrane</keyword>
<organism evidence="14 15">
    <name type="scientific">Eiseniibacteriota bacterium</name>
    <dbReference type="NCBI Taxonomy" id="2212470"/>
    <lineage>
        <taxon>Bacteria</taxon>
        <taxon>Candidatus Eiseniibacteriota</taxon>
    </lineage>
</organism>
<evidence type="ECO:0000256" key="7">
    <source>
        <dbReference type="ARBA" id="ARBA00023065"/>
    </source>
</evidence>
<gene>
    <name evidence="14" type="ORF">KDA27_18280</name>
</gene>
<dbReference type="Gene3D" id="2.40.170.20">
    <property type="entry name" value="TonB-dependent receptor, beta-barrel domain"/>
    <property type="match status" value="1"/>
</dbReference>
<dbReference type="SUPFAM" id="SSF56935">
    <property type="entry name" value="Porins"/>
    <property type="match status" value="1"/>
</dbReference>
<feature type="domain" description="TonB-dependent receptor plug" evidence="13">
    <location>
        <begin position="100"/>
        <end position="208"/>
    </location>
</feature>
<dbReference type="InterPro" id="IPR036942">
    <property type="entry name" value="Beta-barrel_TonB_sf"/>
</dbReference>
<dbReference type="Proteomes" id="UP000739538">
    <property type="component" value="Unassembled WGS sequence"/>
</dbReference>
<dbReference type="InterPro" id="IPR037066">
    <property type="entry name" value="Plug_dom_sf"/>
</dbReference>
<evidence type="ECO:0000256" key="5">
    <source>
        <dbReference type="ARBA" id="ARBA00022692"/>
    </source>
</evidence>
<comment type="caution">
    <text evidence="14">The sequence shown here is derived from an EMBL/GenBank/DDBJ whole genome shotgun (WGS) entry which is preliminary data.</text>
</comment>
<keyword evidence="10" id="KW-0998">Cell outer membrane</keyword>
<dbReference type="PANTHER" id="PTHR32552:SF81">
    <property type="entry name" value="TONB-DEPENDENT OUTER MEMBRANE RECEPTOR"/>
    <property type="match status" value="1"/>
</dbReference>
<keyword evidence="8 11" id="KW-0798">TonB box</keyword>
<dbReference type="Gene3D" id="2.170.130.10">
    <property type="entry name" value="TonB-dependent receptor, plug domain"/>
    <property type="match status" value="1"/>
</dbReference>
<sequence>MIRSSIGKLPSSVLDDAALVRSAAVRSALVRSVPVHSAVCLAALVLLGMLSGSPAHAHDGPHGFPGAIPVLPPDSLKTYEFSDTLEVQGRFDDLIGVAATASEGTVGREDFEVRPILREGELLETVPGLIQTQHSGDGKGNQMFLRGFNLDHGTDFATDVEGMPINLPTHGHGHGYTDVNFLIPELVERIDYRKGVFHPELGDFASSGGTHVVLRRSLPRSFFQFEGGKDRFRRAVGAASQHIGPGIGLVGFEFKGYDGPWDLEQDLKKSSGLARYTVGWGGGTLSLLALGYDNEWNATDQIPLRAVESGQIDRFGNIDPTLGGRSHRYSFLGTWHRAREGRSLELRAYAVDYSLRLYSNFTYYLKHPDDGDQLLQADDRVVVGAGATGKVPFRWRGRSHLLEAGVTSRNDFISKVALYHTKDRVRLDTVREDEVVELAGGAYASLTSRWHPRFRTQVGLRVDAFHFDVEDALIEENSGTQSAAIASPKASLIYGLSNHAEAYLSGGLGFHSNDARGTTIRVDPASGDPAESVDPLVRSKGGELGLRLSPTEGLRSSVALWYLALDSELLYVGDGGGTEASDGSERYGVEWNNVYRVLDELTVDLDVAFSHANFVDVAEGEDHVPGALENVVAGGVTWNDPTGLFATVRLRHLGAYALIEDDSVRADATTLINANVGFRFGSARISCALLNVLDDEARDIQYYYESRLPGEPEEGVSDVHFHPVEPRQLRVMIGVGL</sequence>
<keyword evidence="6" id="KW-0408">Iron</keyword>
<evidence type="ECO:0000256" key="1">
    <source>
        <dbReference type="ARBA" id="ARBA00004571"/>
    </source>
</evidence>
<accession>A0A956NIJ9</accession>